<evidence type="ECO:0000313" key="2">
    <source>
        <dbReference type="EMBL" id="PRX12673.1"/>
    </source>
</evidence>
<dbReference type="Pfam" id="PF11706">
    <property type="entry name" value="zf-CGNR"/>
    <property type="match status" value="1"/>
</dbReference>
<dbReference type="InterPro" id="IPR023286">
    <property type="entry name" value="ABATE_dom_sf"/>
</dbReference>
<dbReference type="SUPFAM" id="SSF160904">
    <property type="entry name" value="Jann2411-like"/>
    <property type="match status" value="1"/>
</dbReference>
<dbReference type="InterPro" id="IPR021005">
    <property type="entry name" value="Znf_CGNR"/>
</dbReference>
<comment type="caution">
    <text evidence="2">The sequence shown here is derived from an EMBL/GenBank/DDBJ whole genome shotgun (WGS) entry which is preliminary data.</text>
</comment>
<keyword evidence="3" id="KW-1185">Reference proteome</keyword>
<dbReference type="Pfam" id="PF07336">
    <property type="entry name" value="ABATE"/>
    <property type="match status" value="1"/>
</dbReference>
<dbReference type="PANTHER" id="PTHR35525">
    <property type="entry name" value="BLL6575 PROTEIN"/>
    <property type="match status" value="1"/>
</dbReference>
<dbReference type="Gene3D" id="1.10.3300.10">
    <property type="entry name" value="Jann2411-like domain"/>
    <property type="match status" value="1"/>
</dbReference>
<feature type="domain" description="Zinc finger CGNR" evidence="1">
    <location>
        <begin position="137"/>
        <end position="176"/>
    </location>
</feature>
<dbReference type="PANTHER" id="PTHR35525:SF3">
    <property type="entry name" value="BLL6575 PROTEIN"/>
    <property type="match status" value="1"/>
</dbReference>
<name>A0A2T0JXY3_9ACTN</name>
<protein>
    <submittedName>
        <fullName evidence="2">CGNR zinc finger protein</fullName>
    </submittedName>
</protein>
<reference evidence="2 3" key="1">
    <citation type="submission" date="2018-03" db="EMBL/GenBank/DDBJ databases">
        <title>Genomic Encyclopedia of Archaeal and Bacterial Type Strains, Phase II (KMG-II): from individual species to whole genera.</title>
        <authorList>
            <person name="Goeker M."/>
        </authorList>
    </citation>
    <scope>NUCLEOTIDE SEQUENCE [LARGE SCALE GENOMIC DNA]</scope>
    <source>
        <strain evidence="2 3">DSM 43146</strain>
    </source>
</reference>
<dbReference type="AlphaFoldDB" id="A0A2T0JXY3"/>
<dbReference type="RefSeq" id="WP_106329496.1">
    <property type="nucleotide sequence ID" value="NZ_BOMO01000152.1"/>
</dbReference>
<organism evidence="2 3">
    <name type="scientific">Actinoplanes italicus</name>
    <dbReference type="NCBI Taxonomy" id="113567"/>
    <lineage>
        <taxon>Bacteria</taxon>
        <taxon>Bacillati</taxon>
        <taxon>Actinomycetota</taxon>
        <taxon>Actinomycetes</taxon>
        <taxon>Micromonosporales</taxon>
        <taxon>Micromonosporaceae</taxon>
        <taxon>Actinoplanes</taxon>
    </lineage>
</organism>
<dbReference type="InterPro" id="IPR010852">
    <property type="entry name" value="ABATE"/>
</dbReference>
<evidence type="ECO:0000313" key="3">
    <source>
        <dbReference type="Proteomes" id="UP000239415"/>
    </source>
</evidence>
<dbReference type="OrthoDB" id="3211108at2"/>
<sequence>MDDVELPILGTEPLVVEFANTLYGGEDLLGTTELATLWFTTAGTHPARDTAAARTLRDSVHNLFTATVAGTEPPAAAIMHVNEVAAEAPTSPQMIWRSTGALAADSRRGTATGDAALLGGLASACIELLTEGQARLLRRCEAPDCCLFFVQHHPRRRYCHESCAHRDRQARYYRRRVTAAASATRPARG</sequence>
<dbReference type="Proteomes" id="UP000239415">
    <property type="component" value="Unassembled WGS sequence"/>
</dbReference>
<evidence type="ECO:0000259" key="1">
    <source>
        <dbReference type="Pfam" id="PF11706"/>
    </source>
</evidence>
<accession>A0A2T0JXY3</accession>
<gene>
    <name evidence="2" type="ORF">CLV67_12796</name>
</gene>
<dbReference type="EMBL" id="PVMZ01000027">
    <property type="protein sequence ID" value="PRX12673.1"/>
    <property type="molecule type" value="Genomic_DNA"/>
</dbReference>
<proteinExistence type="predicted"/>